<feature type="region of interest" description="Disordered" evidence="1">
    <location>
        <begin position="80"/>
        <end position="112"/>
    </location>
</feature>
<feature type="signal peptide" evidence="2">
    <location>
        <begin position="1"/>
        <end position="18"/>
    </location>
</feature>
<feature type="region of interest" description="Disordered" evidence="1">
    <location>
        <begin position="325"/>
        <end position="349"/>
    </location>
</feature>
<dbReference type="AlphaFoldDB" id="A0A8H4IY24"/>
<dbReference type="Pfam" id="PF23865">
    <property type="entry name" value="DUF7223"/>
    <property type="match status" value="1"/>
</dbReference>
<organism evidence="5 6">
    <name type="scientific">Botryosphaeria dothidea</name>
    <dbReference type="NCBI Taxonomy" id="55169"/>
    <lineage>
        <taxon>Eukaryota</taxon>
        <taxon>Fungi</taxon>
        <taxon>Dikarya</taxon>
        <taxon>Ascomycota</taxon>
        <taxon>Pezizomycotina</taxon>
        <taxon>Dothideomycetes</taxon>
        <taxon>Dothideomycetes incertae sedis</taxon>
        <taxon>Botryosphaeriales</taxon>
        <taxon>Botryosphaeriaceae</taxon>
        <taxon>Botryosphaeria</taxon>
    </lineage>
</organism>
<dbReference type="InterPro" id="IPR054293">
    <property type="entry name" value="DUF7029"/>
</dbReference>
<sequence length="1246" mass="131096">MVRGIVFASLIGAIAVSALPDPRERREAADVVSYTTSTESTTVVVTSVVTDHTTTTDTGFVTLTDSPCDDDDTVVAAVPTQSPLPLSNGNDDATTGVDEGKIDGSSGGAGAEQPEIVIETVYEDCETTSGNALTTPAPVPMATGASSSLSASVSDVAVSSFSPPPQYSAPALQPAVPWDQDTSDLSNLVPSNSSRLVFTPDGISDPTIQHLFALLTGNYSWPAVVLDHSQYVRGVNCAGQGLRIDLDTPEALAVAQSSWKKNFILVTSSVLDCGTADNGQHSYWFVNSITFPDGLLSILADAIEIAIEDALQHVHLVWGTHLPSDQPSLPSGSPSDQWQCDSTGTDDDEFPDAPCGPDFDDELDDLIGYYDFSDENAVSAALEDFVPGLGDFDDDDYDEDDIPSLEYIDNDPDIEVNWNRRRATKKQPAKAPASIPKQDKTPIKTNPTTNTGGQTRPQTPSQNQNQGGQTRPQNPAQNQGGQTRPQTPAQNQNQGGQTRPQTPAQNQNQGGQTRPQNPTQSQGGQSNPASNVKAPKVVAADVPKKADPKVKSGALAKWGTSSAVTSLINDPSTLSKFTSQAKGFFDKVNTLFEKGKQAYNFIQKAVNALSSASPEATLEIDITPEGKDPDNKRDDTPFGAAYLIKEKSAVSTDEAAQAAYSLYCVGCSVNGTVHIAGELSFTPLQKTSLQGNITIDGNLTASVFLGLDARAQYVKESTYNIWSASIPPGFTVPKIITLGPSISLDANLKVNISAQGTVLAGAKAEFTDTRATIDLVKKNSLEASGFTPKFEPKFEAKGQINAKARLGLPLSIGVVVQIPLLEFDQGISIANEPYVKGKASWGVAGSCPGGIDYSVGAGDKVFADIFKATTLTLATFKPSAPLATGCYTPGFAISAQSGPSGISSALPSASASAADDDLDNVTPPSLNQVIDLARTSVNKSIDLGTTINGFGYNTIADATGTLYLAALDDGTLTMETTSNAESLSRQTWGFYNGSAATDARNRILYFFPTTMGTLHVSRVGVAAQKKVPFGSQFLTLAPVKVKDNVGILVPITSDGKIYYTIVCDVGGGKNKVFLVDDVDRGIAALQSRSTTSDVTGGTTSNCAGVVLNSSQGVAELLNLPRLFVLLASFLALVAAFPSAPTSQLARRQGACFSSPTEQDLTAVSGTEIYHVPVVENEASAQWVDVINDDTGNVYVAIWKGSGGEAGQVHVALDYRPKAGQTSQHFEVTVWEDGLDSTWTVGSGSIP</sequence>
<feature type="compositionally biased region" description="Acidic residues" evidence="1">
    <location>
        <begin position="391"/>
        <end position="409"/>
    </location>
</feature>
<feature type="compositionally biased region" description="Low complexity" evidence="1">
    <location>
        <begin position="443"/>
        <end position="453"/>
    </location>
</feature>
<evidence type="ECO:0000313" key="5">
    <source>
        <dbReference type="EMBL" id="KAF4309525.1"/>
    </source>
</evidence>
<feature type="region of interest" description="Disordered" evidence="1">
    <location>
        <begin position="422"/>
        <end position="547"/>
    </location>
</feature>
<proteinExistence type="predicted"/>
<evidence type="ECO:0000259" key="3">
    <source>
        <dbReference type="Pfam" id="PF22974"/>
    </source>
</evidence>
<dbReference type="Proteomes" id="UP000572817">
    <property type="component" value="Unassembled WGS sequence"/>
</dbReference>
<protein>
    <submittedName>
        <fullName evidence="5">Uncharacterized protein</fullName>
    </submittedName>
</protein>
<feature type="compositionally biased region" description="Low complexity" evidence="1">
    <location>
        <begin position="532"/>
        <end position="541"/>
    </location>
</feature>
<keyword evidence="6" id="KW-1185">Reference proteome</keyword>
<dbReference type="OrthoDB" id="160645at2759"/>
<comment type="caution">
    <text evidence="5">The sequence shown here is derived from an EMBL/GenBank/DDBJ whole genome shotgun (WGS) entry which is preliminary data.</text>
</comment>
<feature type="region of interest" description="Disordered" evidence="1">
    <location>
        <begin position="390"/>
        <end position="409"/>
    </location>
</feature>
<feature type="domain" description="DUF7029" evidence="3">
    <location>
        <begin position="219"/>
        <end position="314"/>
    </location>
</feature>
<feature type="compositionally biased region" description="Polar residues" evidence="1">
    <location>
        <begin position="80"/>
        <end position="93"/>
    </location>
</feature>
<feature type="domain" description="DUF7223" evidence="4">
    <location>
        <begin position="656"/>
        <end position="830"/>
    </location>
</feature>
<dbReference type="InterPro" id="IPR055647">
    <property type="entry name" value="DUF7223"/>
</dbReference>
<gene>
    <name evidence="5" type="ORF">GTA08_BOTSDO02514</name>
</gene>
<accession>A0A8H4IY24</accession>
<feature type="compositionally biased region" description="Polar residues" evidence="1">
    <location>
        <begin position="325"/>
        <end position="343"/>
    </location>
</feature>
<keyword evidence="2" id="KW-0732">Signal</keyword>
<dbReference type="EMBL" id="WWBZ02000016">
    <property type="protein sequence ID" value="KAF4309525.1"/>
    <property type="molecule type" value="Genomic_DNA"/>
</dbReference>
<name>A0A8H4IY24_9PEZI</name>
<reference evidence="5" key="1">
    <citation type="submission" date="2020-04" db="EMBL/GenBank/DDBJ databases">
        <title>Genome Assembly and Annotation of Botryosphaeria dothidea sdau 11-99, a Latent Pathogen of Apple Fruit Ring Rot in China.</title>
        <authorList>
            <person name="Yu C."/>
            <person name="Diao Y."/>
            <person name="Lu Q."/>
            <person name="Zhao J."/>
            <person name="Cui S."/>
            <person name="Peng C."/>
            <person name="He B."/>
            <person name="Liu H."/>
        </authorList>
    </citation>
    <scope>NUCLEOTIDE SEQUENCE [LARGE SCALE GENOMIC DNA]</scope>
    <source>
        <strain evidence="5">Sdau11-99</strain>
    </source>
</reference>
<feature type="chain" id="PRO_5034534394" evidence="2">
    <location>
        <begin position="19"/>
        <end position="1246"/>
    </location>
</feature>
<feature type="compositionally biased region" description="Polar residues" evidence="1">
    <location>
        <begin position="454"/>
        <end position="530"/>
    </location>
</feature>
<evidence type="ECO:0000259" key="4">
    <source>
        <dbReference type="Pfam" id="PF23865"/>
    </source>
</evidence>
<dbReference type="Pfam" id="PF22974">
    <property type="entry name" value="DUF7029"/>
    <property type="match status" value="1"/>
</dbReference>
<evidence type="ECO:0000256" key="2">
    <source>
        <dbReference type="SAM" id="SignalP"/>
    </source>
</evidence>
<evidence type="ECO:0000256" key="1">
    <source>
        <dbReference type="SAM" id="MobiDB-lite"/>
    </source>
</evidence>
<evidence type="ECO:0000313" key="6">
    <source>
        <dbReference type="Proteomes" id="UP000572817"/>
    </source>
</evidence>